<sequence length="459" mass="52849">MSSPHPNGTPANGTITTRNQQQQQQQAHTHAQQARMQQQQRIAMMNGNQHGYAHQPHLQKRVYNFVEEPDEILKKFEKSPPSMEFHIHENHYRFGNQDGIISKSNQMVKEFLEYVARGEIPHATVEVLRDAGITFYEGCLILKVFDHRNFIEVEGKRVPRSFRALLRPTQLSLYFDMLYQSDMALQKFSDALATGMETEILMLTNRKLDLKVPLNPYKATPYTKPVAQYPIIKESTGEILHNHREECTDPESKAFHPFKELHEELPQQNSEYEQFMLIMNDKAASDSAEGSQFTRLRFVEQLRLNKEKLKQASINANLSTTNNRSPMGRQSPNNIANLTPAQQQMLQQRRLQQLQLQQMQSMNGNLSPLQQQQQHIQQQKAMAQQQLQQTSPMTDSMMDDKKLKKQKKAPLKKPPQPKPVAGKTLPGTYSDKTLPGASEEPPKKKRGTYKKKPKTEMKP</sequence>
<dbReference type="Pfam" id="PF12090">
    <property type="entry name" value="Spt20_SEP"/>
    <property type="match status" value="1"/>
</dbReference>
<accession>A0A061AQP0</accession>
<evidence type="ECO:0000313" key="3">
    <source>
        <dbReference type="EMBL" id="CDR37021.1"/>
    </source>
</evidence>
<protein>
    <submittedName>
        <fullName evidence="3">CYFA0S01e06524g1_1</fullName>
    </submittedName>
</protein>
<dbReference type="OrthoDB" id="1932706at2759"/>
<dbReference type="GO" id="GO:0031490">
    <property type="term" value="F:chromatin DNA binding"/>
    <property type="evidence" value="ECO:0007669"/>
    <property type="project" value="InterPro"/>
</dbReference>
<feature type="domain" description="Spt20-like SEP" evidence="2">
    <location>
        <begin position="77"/>
        <end position="223"/>
    </location>
</feature>
<feature type="compositionally biased region" description="Polar residues" evidence="1">
    <location>
        <begin position="1"/>
        <end position="13"/>
    </location>
</feature>
<proteinExistence type="predicted"/>
<dbReference type="InterPro" id="IPR046468">
    <property type="entry name" value="Spt20-like_SEP"/>
</dbReference>
<dbReference type="VEuPathDB" id="FungiDB:BON22_0547"/>
<evidence type="ECO:0000259" key="2">
    <source>
        <dbReference type="Pfam" id="PF12090"/>
    </source>
</evidence>
<dbReference type="PANTHER" id="PTHR33137">
    <property type="entry name" value="MEDIATOR OF RNA POLYMERASE II TRANSCRIPTION SUBUNIT 15A-RELATED"/>
    <property type="match status" value="1"/>
</dbReference>
<feature type="compositionally biased region" description="Low complexity" evidence="1">
    <location>
        <begin position="370"/>
        <end position="389"/>
    </location>
</feature>
<dbReference type="PhylomeDB" id="A0A061AQP0"/>
<evidence type="ECO:0000256" key="1">
    <source>
        <dbReference type="SAM" id="MobiDB-lite"/>
    </source>
</evidence>
<dbReference type="PANTHER" id="PTHR33137:SF4">
    <property type="entry name" value="MEDIATOR OF RNA POLYMERASE II TRANSCRIPTION SUBUNIT 15A-RELATED"/>
    <property type="match status" value="1"/>
</dbReference>
<dbReference type="GO" id="GO:0003713">
    <property type="term" value="F:transcription coactivator activity"/>
    <property type="evidence" value="ECO:0007669"/>
    <property type="project" value="InterPro"/>
</dbReference>
<reference evidence="3" key="1">
    <citation type="journal article" date="2014" name="Genome Announc.">
        <title>Genome sequence of the yeast Cyberlindnera fabianii (Hansenula fabianii).</title>
        <authorList>
            <person name="Freel K.C."/>
            <person name="Sarilar V."/>
            <person name="Neuveglise C."/>
            <person name="Devillers H."/>
            <person name="Friedrich A."/>
            <person name="Schacherer J."/>
        </authorList>
    </citation>
    <scope>NUCLEOTIDE SEQUENCE</scope>
    <source>
        <strain evidence="3">YJS4271</strain>
    </source>
</reference>
<dbReference type="AlphaFoldDB" id="A0A061AQP0"/>
<feature type="region of interest" description="Disordered" evidence="1">
    <location>
        <begin position="1"/>
        <end position="38"/>
    </location>
</feature>
<feature type="region of interest" description="Disordered" evidence="1">
    <location>
        <begin position="313"/>
        <end position="335"/>
    </location>
</feature>
<feature type="region of interest" description="Disordered" evidence="1">
    <location>
        <begin position="367"/>
        <end position="459"/>
    </location>
</feature>
<gene>
    <name evidence="3" type="ORF">CYFA0S_01e06524g</name>
</gene>
<organism evidence="3">
    <name type="scientific">Cyberlindnera fabianii</name>
    <name type="common">Yeast</name>
    <name type="synonym">Hansenula fabianii</name>
    <dbReference type="NCBI Taxonomy" id="36022"/>
    <lineage>
        <taxon>Eukaryota</taxon>
        <taxon>Fungi</taxon>
        <taxon>Dikarya</taxon>
        <taxon>Ascomycota</taxon>
        <taxon>Saccharomycotina</taxon>
        <taxon>Saccharomycetes</taxon>
        <taxon>Phaffomycetales</taxon>
        <taxon>Phaffomycetaceae</taxon>
        <taxon>Cyberlindnera</taxon>
    </lineage>
</organism>
<dbReference type="EMBL" id="LK052886">
    <property type="protein sequence ID" value="CDR37021.1"/>
    <property type="molecule type" value="Genomic_DNA"/>
</dbReference>
<dbReference type="InterPro" id="IPR044661">
    <property type="entry name" value="MED15a/b/c-like"/>
</dbReference>
<feature type="compositionally biased region" description="Low complexity" evidence="1">
    <location>
        <begin position="14"/>
        <end position="38"/>
    </location>
</feature>
<feature type="compositionally biased region" description="Basic residues" evidence="1">
    <location>
        <begin position="443"/>
        <end position="453"/>
    </location>
</feature>
<name>A0A061AQP0_CYBFA</name>